<protein>
    <submittedName>
        <fullName evidence="2">Uncharacterized protein</fullName>
    </submittedName>
</protein>
<gene>
    <name evidence="2" type="ORF">Tci_893453</name>
</gene>
<organism evidence="2">
    <name type="scientific">Tanacetum cinerariifolium</name>
    <name type="common">Dalmatian daisy</name>
    <name type="synonym">Chrysanthemum cinerariifolium</name>
    <dbReference type="NCBI Taxonomy" id="118510"/>
    <lineage>
        <taxon>Eukaryota</taxon>
        <taxon>Viridiplantae</taxon>
        <taxon>Streptophyta</taxon>
        <taxon>Embryophyta</taxon>
        <taxon>Tracheophyta</taxon>
        <taxon>Spermatophyta</taxon>
        <taxon>Magnoliopsida</taxon>
        <taxon>eudicotyledons</taxon>
        <taxon>Gunneridae</taxon>
        <taxon>Pentapetalae</taxon>
        <taxon>asterids</taxon>
        <taxon>campanulids</taxon>
        <taxon>Asterales</taxon>
        <taxon>Asteraceae</taxon>
        <taxon>Asteroideae</taxon>
        <taxon>Anthemideae</taxon>
        <taxon>Anthemidinae</taxon>
        <taxon>Tanacetum</taxon>
    </lineage>
</organism>
<dbReference type="EMBL" id="BKCJ011330162">
    <property type="protein sequence ID" value="GFD21484.1"/>
    <property type="molecule type" value="Genomic_DNA"/>
</dbReference>
<evidence type="ECO:0000256" key="1">
    <source>
        <dbReference type="SAM" id="MobiDB-lite"/>
    </source>
</evidence>
<feature type="non-terminal residue" evidence="2">
    <location>
        <position position="1"/>
    </location>
</feature>
<feature type="compositionally biased region" description="Polar residues" evidence="1">
    <location>
        <begin position="13"/>
        <end position="25"/>
    </location>
</feature>
<sequence length="62" mass="6692">PNVETLPKIGETNALSKPVTSNSVSKPPVFKGVNNDKVIAPCMFRISPDKVSREAKKVPNTD</sequence>
<name>A0A699UNY9_TANCI</name>
<dbReference type="AlphaFoldDB" id="A0A699UNY9"/>
<accession>A0A699UNY9</accession>
<reference evidence="2" key="1">
    <citation type="journal article" date="2019" name="Sci. Rep.">
        <title>Draft genome of Tanacetum cinerariifolium, the natural source of mosquito coil.</title>
        <authorList>
            <person name="Yamashiro T."/>
            <person name="Shiraishi A."/>
            <person name="Satake H."/>
            <person name="Nakayama K."/>
        </authorList>
    </citation>
    <scope>NUCLEOTIDE SEQUENCE</scope>
</reference>
<feature type="region of interest" description="Disordered" evidence="1">
    <location>
        <begin position="1"/>
        <end position="29"/>
    </location>
</feature>
<proteinExistence type="predicted"/>
<comment type="caution">
    <text evidence="2">The sequence shown here is derived from an EMBL/GenBank/DDBJ whole genome shotgun (WGS) entry which is preliminary data.</text>
</comment>
<evidence type="ECO:0000313" key="2">
    <source>
        <dbReference type="EMBL" id="GFD21484.1"/>
    </source>
</evidence>